<evidence type="ECO:0000313" key="2">
    <source>
        <dbReference type="Proteomes" id="UP001139365"/>
    </source>
</evidence>
<protein>
    <submittedName>
        <fullName evidence="1">Uncharacterized protein</fullName>
    </submittedName>
</protein>
<dbReference type="AlphaFoldDB" id="A0AAE3FFK5"/>
<sequence length="62" mass="6918">MLKIIFDTRCCPLATMKDFGGCVSQIVYNIRTNNPKFSSFIASNRAKTAAETEKLTDQISDL</sequence>
<reference evidence="1 2" key="1">
    <citation type="submission" date="2022-03" db="EMBL/GenBank/DDBJ databases">
        <title>Metagenome-assembled genomes from swine fecal metagenomes.</title>
        <authorList>
            <person name="Holman D.B."/>
            <person name="Kommadath A."/>
        </authorList>
    </citation>
    <scope>NUCLEOTIDE SEQUENCE [LARGE SCALE GENOMIC DNA]</scope>
    <source>
        <strain evidence="1">SUG147</strain>
    </source>
</reference>
<organism evidence="1 2">
    <name type="scientific">Candidatus Colimorpha enterica</name>
    <dbReference type="NCBI Taxonomy" id="3083063"/>
    <lineage>
        <taxon>Bacteria</taxon>
        <taxon>Pseudomonadati</taxon>
        <taxon>Bacteroidota</taxon>
        <taxon>Bacteroidia</taxon>
        <taxon>Bacteroidales</taxon>
        <taxon>Candidatus Colimorpha</taxon>
    </lineage>
</organism>
<dbReference type="EMBL" id="JALEMU010000065">
    <property type="protein sequence ID" value="MCI5755441.1"/>
    <property type="molecule type" value="Genomic_DNA"/>
</dbReference>
<accession>A0AAE3FFK5</accession>
<comment type="caution">
    <text evidence="1">The sequence shown here is derived from an EMBL/GenBank/DDBJ whole genome shotgun (WGS) entry which is preliminary data.</text>
</comment>
<gene>
    <name evidence="1" type="ORF">MR241_04015</name>
</gene>
<proteinExistence type="predicted"/>
<evidence type="ECO:0000313" key="1">
    <source>
        <dbReference type="EMBL" id="MCI5755441.1"/>
    </source>
</evidence>
<name>A0AAE3FFK5_9BACT</name>
<dbReference type="Proteomes" id="UP001139365">
    <property type="component" value="Unassembled WGS sequence"/>
</dbReference>